<dbReference type="Proteomes" id="UP001164250">
    <property type="component" value="Chromosome 11"/>
</dbReference>
<organism evidence="1 2">
    <name type="scientific">Pistacia atlantica</name>
    <dbReference type="NCBI Taxonomy" id="434234"/>
    <lineage>
        <taxon>Eukaryota</taxon>
        <taxon>Viridiplantae</taxon>
        <taxon>Streptophyta</taxon>
        <taxon>Embryophyta</taxon>
        <taxon>Tracheophyta</taxon>
        <taxon>Spermatophyta</taxon>
        <taxon>Magnoliopsida</taxon>
        <taxon>eudicotyledons</taxon>
        <taxon>Gunneridae</taxon>
        <taxon>Pentapetalae</taxon>
        <taxon>rosids</taxon>
        <taxon>malvids</taxon>
        <taxon>Sapindales</taxon>
        <taxon>Anacardiaceae</taxon>
        <taxon>Pistacia</taxon>
    </lineage>
</organism>
<proteinExistence type="predicted"/>
<sequence>MSESTSVTDHINNLNKLFSQLSVLDYNIAVNECVEILFQSLPDSYDQLIINLTNNVPTDYLVFDELAAAVLEEESRRKNKEDRSASSQQADALLMMRKRSMERGSSGSHNHGRSKSRSKKNVKCYHCGKKGHVKKDCWHHKKSTKKTPKATNSQGCVASTFDDGEILFIEAETDSKGKKQLTDVWILDSGATWHMTSHRYWFQTYKPISEGSVFMSNDHALEIVGIGTIKLKLFDGIIRTIQRV</sequence>
<gene>
    <name evidence="1" type="ORF">Patl1_29612</name>
</gene>
<accession>A0ACC1AC04</accession>
<evidence type="ECO:0000313" key="2">
    <source>
        <dbReference type="Proteomes" id="UP001164250"/>
    </source>
</evidence>
<protein>
    <submittedName>
        <fullName evidence="1">Uncharacterized protein</fullName>
    </submittedName>
</protein>
<name>A0ACC1AC04_9ROSI</name>
<reference evidence="2" key="1">
    <citation type="journal article" date="2023" name="G3 (Bethesda)">
        <title>Genome assembly and association tests identify interacting loci associated with vigor, precocity, and sex in interspecific pistachio rootstocks.</title>
        <authorList>
            <person name="Palmer W."/>
            <person name="Jacygrad E."/>
            <person name="Sagayaradj S."/>
            <person name="Cavanaugh K."/>
            <person name="Han R."/>
            <person name="Bertier L."/>
            <person name="Beede B."/>
            <person name="Kafkas S."/>
            <person name="Golino D."/>
            <person name="Preece J."/>
            <person name="Michelmore R."/>
        </authorList>
    </citation>
    <scope>NUCLEOTIDE SEQUENCE [LARGE SCALE GENOMIC DNA]</scope>
</reference>
<keyword evidence="2" id="KW-1185">Reference proteome</keyword>
<comment type="caution">
    <text evidence="1">The sequence shown here is derived from an EMBL/GenBank/DDBJ whole genome shotgun (WGS) entry which is preliminary data.</text>
</comment>
<dbReference type="EMBL" id="CM047907">
    <property type="protein sequence ID" value="KAJ0084768.1"/>
    <property type="molecule type" value="Genomic_DNA"/>
</dbReference>
<evidence type="ECO:0000313" key="1">
    <source>
        <dbReference type="EMBL" id="KAJ0084768.1"/>
    </source>
</evidence>